<evidence type="ECO:0000313" key="4">
    <source>
        <dbReference type="EMBL" id="VFR36795.1"/>
    </source>
</evidence>
<dbReference type="EMBL" id="CAADHZ010000027">
    <property type="protein sequence ID" value="VFR36795.1"/>
    <property type="molecule type" value="Genomic_DNA"/>
</dbReference>
<feature type="region of interest" description="Disordered" evidence="1">
    <location>
        <begin position="188"/>
        <end position="236"/>
    </location>
</feature>
<dbReference type="AlphaFoldDB" id="A0A484QGW6"/>
<feature type="domain" description="Phage protein Gp138 N-terminal" evidence="2">
    <location>
        <begin position="30"/>
        <end position="127"/>
    </location>
</feature>
<evidence type="ECO:0000259" key="2">
    <source>
        <dbReference type="Pfam" id="PF18352"/>
    </source>
</evidence>
<dbReference type="Gene3D" id="2.40.50.230">
    <property type="entry name" value="Gp5 N-terminal domain"/>
    <property type="match status" value="1"/>
</dbReference>
<accession>A0A484QGW6</accession>
<dbReference type="InterPro" id="IPR041599">
    <property type="entry name" value="Gp138_N"/>
</dbReference>
<dbReference type="Pfam" id="PF18352">
    <property type="entry name" value="Gp138_N"/>
    <property type="match status" value="1"/>
</dbReference>
<evidence type="ECO:0000313" key="3">
    <source>
        <dbReference type="EMBL" id="VFR20200.1"/>
    </source>
</evidence>
<reference evidence="4" key="1">
    <citation type="submission" date="2019-03" db="EMBL/GenBank/DDBJ databases">
        <authorList>
            <person name="Danneels B."/>
        </authorList>
    </citation>
    <scope>NUCLEOTIDE SEQUENCE</scope>
</reference>
<dbReference type="InterPro" id="IPR037026">
    <property type="entry name" value="Vgr_OB-fold_dom_sf"/>
</dbReference>
<organism evidence="4">
    <name type="scientific">plant metagenome</name>
    <dbReference type="NCBI Taxonomy" id="1297885"/>
    <lineage>
        <taxon>unclassified sequences</taxon>
        <taxon>metagenomes</taxon>
        <taxon>organismal metagenomes</taxon>
    </lineage>
</organism>
<evidence type="ECO:0000256" key="1">
    <source>
        <dbReference type="SAM" id="MobiDB-lite"/>
    </source>
</evidence>
<gene>
    <name evidence="4" type="ORF">ANDO1_1698</name>
    <name evidence="3" type="ORF">ANDO2_1605</name>
</gene>
<feature type="compositionally biased region" description="Gly residues" evidence="1">
    <location>
        <begin position="226"/>
        <end position="236"/>
    </location>
</feature>
<protein>
    <submittedName>
        <fullName evidence="4">Phage-related protein</fullName>
    </submittedName>
</protein>
<name>A0A484QGW6_9ZZZZ</name>
<proteinExistence type="predicted"/>
<sequence>MSQFQQETPSLDAASRSITNDAVRRLRTALPGRVVSFDPERQTAVIEAMTHQVLQDGAAAAIPPLLDVPVQFPRAGGFVITFPVKAGDEGQIIINDRCIDGWWQSGAGGAPLAHRLHDLSDATFIPGITSLPHVVRDFATDAVVLRNLDGDAYVRLGEDRRIEIGGELLTVKCPAVFEKVVTYQDGIDGTGGSNGNRLRGGMTLEGGQVTHDGKNIGSTHGHTGVAAGGDTSGGPA</sequence>
<dbReference type="EMBL" id="CAADIB010000003">
    <property type="protein sequence ID" value="VFR20200.1"/>
    <property type="molecule type" value="Genomic_DNA"/>
</dbReference>